<proteinExistence type="inferred from homology"/>
<keyword evidence="2" id="KW-0509">mRNA transport</keyword>
<evidence type="ECO:0000313" key="9">
    <source>
        <dbReference type="EMBL" id="KAK4547263.1"/>
    </source>
</evidence>
<protein>
    <recommendedName>
        <fullName evidence="7">Nuclear pore complex protein</fullName>
    </recommendedName>
</protein>
<name>A0AAV9JPG4_9PEZI</name>
<evidence type="ECO:0000256" key="6">
    <source>
        <dbReference type="ARBA" id="ARBA00023242"/>
    </source>
</evidence>
<keyword evidence="1 7" id="KW-0813">Transport</keyword>
<dbReference type="InterPro" id="IPR007252">
    <property type="entry name" value="Nup84/Nup107"/>
</dbReference>
<dbReference type="PANTHER" id="PTHR13003:SF2">
    <property type="entry name" value="NUCLEAR PORE COMPLEX PROTEIN NUP107"/>
    <property type="match status" value="1"/>
</dbReference>
<gene>
    <name evidence="9" type="ORF">LTR36_000918</name>
</gene>
<dbReference type="GO" id="GO:0031965">
    <property type="term" value="C:nuclear membrane"/>
    <property type="evidence" value="ECO:0007669"/>
    <property type="project" value="UniProtKB-SubCell"/>
</dbReference>
<evidence type="ECO:0000256" key="2">
    <source>
        <dbReference type="ARBA" id="ARBA00022816"/>
    </source>
</evidence>
<dbReference type="Pfam" id="PF04121">
    <property type="entry name" value="Nup84_Nup100"/>
    <property type="match status" value="1"/>
</dbReference>
<evidence type="ECO:0000256" key="8">
    <source>
        <dbReference type="SAM" id="MobiDB-lite"/>
    </source>
</evidence>
<comment type="function">
    <text evidence="7">Functions as a component of the nuclear pore complex (NPC).</text>
</comment>
<dbReference type="Proteomes" id="UP001324427">
    <property type="component" value="Unassembled WGS sequence"/>
</dbReference>
<keyword evidence="10" id="KW-1185">Reference proteome</keyword>
<accession>A0AAV9JPG4</accession>
<evidence type="ECO:0000256" key="7">
    <source>
        <dbReference type="RuleBase" id="RU365072"/>
    </source>
</evidence>
<evidence type="ECO:0000313" key="10">
    <source>
        <dbReference type="Proteomes" id="UP001324427"/>
    </source>
</evidence>
<evidence type="ECO:0000256" key="1">
    <source>
        <dbReference type="ARBA" id="ARBA00022448"/>
    </source>
</evidence>
<feature type="compositionally biased region" description="Polar residues" evidence="8">
    <location>
        <begin position="1"/>
        <end position="12"/>
    </location>
</feature>
<dbReference type="GO" id="GO:0031080">
    <property type="term" value="C:nuclear pore outer ring"/>
    <property type="evidence" value="ECO:0007669"/>
    <property type="project" value="TreeGrafter"/>
</dbReference>
<organism evidence="9 10">
    <name type="scientific">Oleoguttula mirabilis</name>
    <dbReference type="NCBI Taxonomy" id="1507867"/>
    <lineage>
        <taxon>Eukaryota</taxon>
        <taxon>Fungi</taxon>
        <taxon>Dikarya</taxon>
        <taxon>Ascomycota</taxon>
        <taxon>Pezizomycotina</taxon>
        <taxon>Dothideomycetes</taxon>
        <taxon>Dothideomycetidae</taxon>
        <taxon>Mycosphaerellales</taxon>
        <taxon>Teratosphaeriaceae</taxon>
        <taxon>Oleoguttula</taxon>
    </lineage>
</organism>
<dbReference type="AlphaFoldDB" id="A0AAV9JPG4"/>
<dbReference type="GO" id="GO:0006406">
    <property type="term" value="P:mRNA export from nucleus"/>
    <property type="evidence" value="ECO:0007669"/>
    <property type="project" value="TreeGrafter"/>
</dbReference>
<evidence type="ECO:0000256" key="3">
    <source>
        <dbReference type="ARBA" id="ARBA00022927"/>
    </source>
</evidence>
<dbReference type="EMBL" id="JAVFHQ010000011">
    <property type="protein sequence ID" value="KAK4547263.1"/>
    <property type="molecule type" value="Genomic_DNA"/>
</dbReference>
<reference evidence="9 10" key="1">
    <citation type="submission" date="2021-11" db="EMBL/GenBank/DDBJ databases">
        <title>Black yeast isolated from Biological Soil Crust.</title>
        <authorList>
            <person name="Kurbessoian T."/>
        </authorList>
    </citation>
    <scope>NUCLEOTIDE SEQUENCE [LARGE SCALE GENOMIC DNA]</scope>
    <source>
        <strain evidence="9 10">CCFEE 5522</strain>
    </source>
</reference>
<dbReference type="GO" id="GO:0017056">
    <property type="term" value="F:structural constituent of nuclear pore"/>
    <property type="evidence" value="ECO:0007669"/>
    <property type="project" value="UniProtKB-UniRule"/>
</dbReference>
<keyword evidence="3" id="KW-0653">Protein transport</keyword>
<comment type="subunit">
    <text evidence="7">Part of the nuclear pore complex (NPC).</text>
</comment>
<comment type="subcellular location">
    <subcellularLocation>
        <location evidence="7">Nucleus</location>
        <location evidence="7">Nuclear pore complex</location>
    </subcellularLocation>
    <subcellularLocation>
        <location evidence="7">Nucleus membrane</location>
    </subcellularLocation>
</comment>
<feature type="region of interest" description="Disordered" evidence="8">
    <location>
        <begin position="1"/>
        <end position="57"/>
    </location>
</feature>
<dbReference type="Gene3D" id="1.10.3450.20">
    <property type="match status" value="1"/>
</dbReference>
<evidence type="ECO:0000256" key="5">
    <source>
        <dbReference type="ARBA" id="ARBA00023132"/>
    </source>
</evidence>
<dbReference type="Gene3D" id="1.20.190.50">
    <property type="match status" value="1"/>
</dbReference>
<keyword evidence="6 7" id="KW-0539">Nucleus</keyword>
<comment type="caution">
    <text evidence="9">The sequence shown here is derived from an EMBL/GenBank/DDBJ whole genome shotgun (WGS) entry which is preliminary data.</text>
</comment>
<evidence type="ECO:0000256" key="4">
    <source>
        <dbReference type="ARBA" id="ARBA00023010"/>
    </source>
</evidence>
<comment type="similarity">
    <text evidence="7">Belongs to the nucleoporin Nup84/Nup107 family.</text>
</comment>
<keyword evidence="5 7" id="KW-0906">Nuclear pore complex</keyword>
<keyword evidence="4 7" id="KW-0811">Translocation</keyword>
<dbReference type="PANTHER" id="PTHR13003">
    <property type="entry name" value="NUP107-RELATED"/>
    <property type="match status" value="1"/>
</dbReference>
<dbReference type="GO" id="GO:0006606">
    <property type="term" value="P:protein import into nucleus"/>
    <property type="evidence" value="ECO:0007669"/>
    <property type="project" value="TreeGrafter"/>
</dbReference>
<sequence>MAPVTRRSQASGNGSGATIKKATRKRAPPTTRKEPGWNFVNTNNDQVHESVEDDDDEEDDMMAIEGHAGVEEAVNPLRAMADKVGREVERFAITVDQFLSGLPTREDKHRAAMEVVTEFKTIAEDAVRNLQKNHQQERMQQLRKEWSQQAQLSTASNTTRPLGSSGMGILSARKAEEVKELRHWQQEADIWELFRLVLQLHYRKDMEVLNRELHQEREEKLARLEEPHRYTTEAELYDRFLIENDIARERSLIKKWLERAVDHQESDLPSIMEELEARSGSGKGLWSHGWMNTREKIKGEKRLRTWPSPSDSVQPQIRTSAGNELLVTTLDPDAPSRQQRALEKPDSFYEKAVWIACWEMLRRGTPWERVQAWCEERNEGWRAIALHAVDAKESLSNAAWRKMCYIASESGCSNDYEAAVYGLLGGNASAVEKICHTVDDHLYAYYSSLLTRQFELYLQKNHSDRVSLIPSRGAVDEALEDTDKAQGEFSRLVMKLRNGSVKEESVKPMKIIQSFLLNNDAESLIYSVGMAASDLDTIRGGEQNVILRLRRPPTTVAPEGEVLANNHALRIAAHIYVIIRAIDMEQQPAESLNAEENVLVSYIQALRVAGMRDHTPVYASQMARSRYIITMSRVLQDVTQPDEMSELLALMQNEYGMDVVYIFLEQLEFTLFDRLGDALPVRQPLRILEDCEISQLHPGQRIMDDFLPDTMDENDATLVRSLQWFELLGGHWKVTFESLALGLRKALVTGRFGCALEIVRNFPFESTSMLKSQQAIGRSINVMDKNLPWHPEDSEDAIHLELLRRQSRTYYELEQLVHAVVALSEWVGHERSYTTQPKAAGPAPAALRHAKAEMDEAVAPLLAGILSHPVDDREDADLKHIRKTYIPEIIIAYNTALYTAGPTLSRDSYIEAMDLSVAIADEKNGLAECFVVAGRMRELVSSFAQTSKLMLVMKANGRPRKANKEGKELGLWEIGPQGQGAIAETDVDVS</sequence>
<keyword evidence="7" id="KW-0472">Membrane</keyword>
<dbReference type="GO" id="GO:0000973">
    <property type="term" value="P:post-transcriptional tethering of RNA polymerase II gene DNA at nuclear periphery"/>
    <property type="evidence" value="ECO:0007669"/>
    <property type="project" value="TreeGrafter"/>
</dbReference>